<feature type="compositionally biased region" description="Low complexity" evidence="1">
    <location>
        <begin position="200"/>
        <end position="211"/>
    </location>
</feature>
<feature type="compositionally biased region" description="Polar residues" evidence="1">
    <location>
        <begin position="212"/>
        <end position="222"/>
    </location>
</feature>
<keyword evidence="2" id="KW-0812">Transmembrane</keyword>
<dbReference type="PANTHER" id="PTHR42088:SF1">
    <property type="entry name" value="YALI0F10131P"/>
    <property type="match status" value="1"/>
</dbReference>
<evidence type="ECO:0000313" key="4">
    <source>
        <dbReference type="Proteomes" id="UP000799421"/>
    </source>
</evidence>
<dbReference type="OrthoDB" id="5417135at2759"/>
<evidence type="ECO:0000256" key="2">
    <source>
        <dbReference type="SAM" id="Phobius"/>
    </source>
</evidence>
<feature type="compositionally biased region" description="Polar residues" evidence="1">
    <location>
        <begin position="55"/>
        <end position="65"/>
    </location>
</feature>
<keyword evidence="2" id="KW-1133">Transmembrane helix</keyword>
<accession>A0A6A7C921</accession>
<reference evidence="3" key="1">
    <citation type="journal article" date="2020" name="Stud. Mycol.">
        <title>101 Dothideomycetes genomes: a test case for predicting lifestyles and emergence of pathogens.</title>
        <authorList>
            <person name="Haridas S."/>
            <person name="Albert R."/>
            <person name="Binder M."/>
            <person name="Bloem J."/>
            <person name="Labutti K."/>
            <person name="Salamov A."/>
            <person name="Andreopoulos B."/>
            <person name="Baker S."/>
            <person name="Barry K."/>
            <person name="Bills G."/>
            <person name="Bluhm B."/>
            <person name="Cannon C."/>
            <person name="Castanera R."/>
            <person name="Culley D."/>
            <person name="Daum C."/>
            <person name="Ezra D."/>
            <person name="Gonzalez J."/>
            <person name="Henrissat B."/>
            <person name="Kuo A."/>
            <person name="Liang C."/>
            <person name="Lipzen A."/>
            <person name="Lutzoni F."/>
            <person name="Magnuson J."/>
            <person name="Mondo S."/>
            <person name="Nolan M."/>
            <person name="Ohm R."/>
            <person name="Pangilinan J."/>
            <person name="Park H.-J."/>
            <person name="Ramirez L."/>
            <person name="Alfaro M."/>
            <person name="Sun H."/>
            <person name="Tritt A."/>
            <person name="Yoshinaga Y."/>
            <person name="Zwiers L.-H."/>
            <person name="Turgeon B."/>
            <person name="Goodwin S."/>
            <person name="Spatafora J."/>
            <person name="Crous P."/>
            <person name="Grigoriev I."/>
        </authorList>
    </citation>
    <scope>NUCLEOTIDE SEQUENCE</scope>
    <source>
        <strain evidence="3">CBS 480.64</strain>
    </source>
</reference>
<protein>
    <submittedName>
        <fullName evidence="3">Uncharacterized protein</fullName>
    </submittedName>
</protein>
<keyword evidence="2" id="KW-0472">Membrane</keyword>
<feature type="region of interest" description="Disordered" evidence="1">
    <location>
        <begin position="41"/>
        <end position="65"/>
    </location>
</feature>
<dbReference type="Proteomes" id="UP000799421">
    <property type="component" value="Unassembled WGS sequence"/>
</dbReference>
<organism evidence="3 4">
    <name type="scientific">Piedraia hortae CBS 480.64</name>
    <dbReference type="NCBI Taxonomy" id="1314780"/>
    <lineage>
        <taxon>Eukaryota</taxon>
        <taxon>Fungi</taxon>
        <taxon>Dikarya</taxon>
        <taxon>Ascomycota</taxon>
        <taxon>Pezizomycotina</taxon>
        <taxon>Dothideomycetes</taxon>
        <taxon>Dothideomycetidae</taxon>
        <taxon>Capnodiales</taxon>
        <taxon>Piedraiaceae</taxon>
        <taxon>Piedraia</taxon>
    </lineage>
</organism>
<sequence>MRIPSVPSQTKWDITKPHLDHVAANTTQVARLLARSLLARDDSGSSSDKCKDNENSPLCQKPTDSSNATTLAIVLGAAIPIISALVVLFFLHRRSVRKQALEDANDPHKSLDFGLDIVPSGGKRGIPEMTVTDMGSTSGRKGRGQSMDMGSPYVMPGELKSSKDSLHSMSLAMPGENDPYRPVAMMRTSSDSRRPMQDNMSTHSVSTMHSSQELLGNAQTPSRAEPRRGEPDSPLNEKNGQRQLHSRSRSRSRPGSRKASLGSLETPLANIDELGPSPPLQHPAVQAARAQKAAVPVPRIVQEPMENSMPAGPRHIGRFSIDTPNPSEMYPAAEPEPVAVMGLRPLPPDMPDDNPEMRANRIRSFYKEYFEDGRPNPAQAQYPNVDPSMAIKPFAEGPGRRAMTPPPAGERDLASAHGRHYSTQTARPRGRTGPSPQVPQKPREPPKALNVLPTPGLLKSYDSVIDAPMDFAPPTSMRQLQNGGRPDSPFGGARPYSPAVKAFNPLASSFDDLHAMPSPYMLRKSGQFTSIDFAPPARLRDADNGSDVGSIRSARSGISAVQLDAVRAGAYRVSRIPKEVVTTRDDIATQLRPKMNLINPA</sequence>
<keyword evidence="4" id="KW-1185">Reference proteome</keyword>
<proteinExistence type="predicted"/>
<dbReference type="AlphaFoldDB" id="A0A6A7C921"/>
<feature type="region of interest" description="Disordered" evidence="1">
    <location>
        <begin position="124"/>
        <end position="148"/>
    </location>
</feature>
<name>A0A6A7C921_9PEZI</name>
<feature type="region of interest" description="Disordered" evidence="1">
    <location>
        <begin position="470"/>
        <end position="492"/>
    </location>
</feature>
<feature type="region of interest" description="Disordered" evidence="1">
    <location>
        <begin position="392"/>
        <end position="455"/>
    </location>
</feature>
<feature type="region of interest" description="Disordered" evidence="1">
    <location>
        <begin position="188"/>
        <end position="291"/>
    </location>
</feature>
<evidence type="ECO:0000313" key="3">
    <source>
        <dbReference type="EMBL" id="KAF2864066.1"/>
    </source>
</evidence>
<dbReference type="PANTHER" id="PTHR42088">
    <property type="entry name" value="YALI0F10131P"/>
    <property type="match status" value="1"/>
</dbReference>
<feature type="transmembrane region" description="Helical" evidence="2">
    <location>
        <begin position="71"/>
        <end position="91"/>
    </location>
</feature>
<feature type="compositionally biased region" description="Basic residues" evidence="1">
    <location>
        <begin position="244"/>
        <end position="256"/>
    </location>
</feature>
<evidence type="ECO:0000256" key="1">
    <source>
        <dbReference type="SAM" id="MobiDB-lite"/>
    </source>
</evidence>
<feature type="compositionally biased region" description="Basic and acidic residues" evidence="1">
    <location>
        <begin position="41"/>
        <end position="54"/>
    </location>
</feature>
<dbReference type="EMBL" id="MU005958">
    <property type="protein sequence ID" value="KAF2864066.1"/>
    <property type="molecule type" value="Genomic_DNA"/>
</dbReference>
<gene>
    <name evidence="3" type="ORF">K470DRAFT_254396</name>
</gene>